<feature type="binding site" evidence="7">
    <location>
        <position position="90"/>
    </location>
    <ligand>
        <name>substrate</name>
    </ligand>
</feature>
<dbReference type="InterPro" id="IPR043129">
    <property type="entry name" value="ATPase_NBD"/>
</dbReference>
<keyword evidence="4 7" id="KW-0547">Nucleotide-binding</keyword>
<keyword evidence="2 7" id="KW-0963">Cytoplasm</keyword>
<comment type="catalytic activity">
    <reaction evidence="7">
        <text>acetate + ATP = acetyl phosphate + ADP</text>
        <dbReference type="Rhea" id="RHEA:11352"/>
        <dbReference type="ChEBI" id="CHEBI:22191"/>
        <dbReference type="ChEBI" id="CHEBI:30089"/>
        <dbReference type="ChEBI" id="CHEBI:30616"/>
        <dbReference type="ChEBI" id="CHEBI:456216"/>
        <dbReference type="EC" id="2.7.2.1"/>
    </reaction>
</comment>
<keyword evidence="7" id="KW-0479">Metal-binding</keyword>
<comment type="function">
    <text evidence="7">Catalyzes the formation of acetyl phosphate from acetate and ATP. Can also catalyze the reverse reaction.</text>
</comment>
<comment type="cofactor">
    <cofactor evidence="7">
        <name>Mg(2+)</name>
        <dbReference type="ChEBI" id="CHEBI:18420"/>
    </cofactor>
    <cofactor evidence="7">
        <name>Mn(2+)</name>
        <dbReference type="ChEBI" id="CHEBI:29035"/>
    </cofactor>
    <text evidence="7">Mg(2+). Can also accept Mn(2+).</text>
</comment>
<feature type="active site" description="Proton donor/acceptor" evidence="7">
    <location>
        <position position="147"/>
    </location>
</feature>
<dbReference type="KEGG" id="clt:CM240_1900"/>
<dbReference type="HOGENOM" id="CLU_020352_0_1_9"/>
<dbReference type="HAMAP" id="MF_00020">
    <property type="entry name" value="Acetate_kinase"/>
    <property type="match status" value="1"/>
</dbReference>
<dbReference type="eggNOG" id="COG0282">
    <property type="taxonomic scope" value="Bacteria"/>
</dbReference>
<evidence type="ECO:0000256" key="6">
    <source>
        <dbReference type="ARBA" id="ARBA00022840"/>
    </source>
</evidence>
<dbReference type="CDD" id="cd24010">
    <property type="entry name" value="ASKHA_NBD_AcK_PK"/>
    <property type="match status" value="1"/>
</dbReference>
<organism evidence="9 10">
    <name type="scientific">Clostridium bornimense</name>
    <dbReference type="NCBI Taxonomy" id="1216932"/>
    <lineage>
        <taxon>Bacteria</taxon>
        <taxon>Bacillati</taxon>
        <taxon>Bacillota</taxon>
        <taxon>Clostridia</taxon>
        <taxon>Eubacteriales</taxon>
        <taxon>Clostridiaceae</taxon>
        <taxon>Clostridium</taxon>
    </lineage>
</organism>
<dbReference type="EMBL" id="HG917868">
    <property type="protein sequence ID" value="CDM69058.1"/>
    <property type="molecule type" value="Genomic_DNA"/>
</dbReference>
<evidence type="ECO:0000313" key="10">
    <source>
        <dbReference type="Proteomes" id="UP000019426"/>
    </source>
</evidence>
<dbReference type="OrthoDB" id="9802453at2"/>
<reference evidence="9 10" key="1">
    <citation type="submission" date="2013-11" db="EMBL/GenBank/DDBJ databases">
        <title>Complete genome sequence of Clostridum sp. M2/40.</title>
        <authorList>
            <person name="Wibberg D."/>
            <person name="Puehler A."/>
            <person name="Schlueter A."/>
        </authorList>
    </citation>
    <scope>NUCLEOTIDE SEQUENCE [LARGE SCALE GENOMIC DNA]</scope>
    <source>
        <strain evidence="10">M2/40</strain>
    </source>
</reference>
<comment type="similarity">
    <text evidence="1 7 8">Belongs to the acetokinase family.</text>
</comment>
<dbReference type="PROSITE" id="PS01075">
    <property type="entry name" value="ACETATE_KINASE_1"/>
    <property type="match status" value="1"/>
</dbReference>
<comment type="subunit">
    <text evidence="7">Homodimer.</text>
</comment>
<dbReference type="InterPro" id="IPR023865">
    <property type="entry name" value="Aliphatic_acid_kinase_CS"/>
</dbReference>
<evidence type="ECO:0000256" key="2">
    <source>
        <dbReference type="ARBA" id="ARBA00022490"/>
    </source>
</evidence>
<dbReference type="PANTHER" id="PTHR21060:SF15">
    <property type="entry name" value="ACETATE KINASE-RELATED"/>
    <property type="match status" value="1"/>
</dbReference>
<gene>
    <name evidence="7 9" type="primary">ackA</name>
    <name evidence="9" type="ORF">CM240_1900</name>
</gene>
<dbReference type="UniPathway" id="UPA00340">
    <property type="reaction ID" value="UER00458"/>
</dbReference>
<dbReference type="AlphaFoldDB" id="W6RXC0"/>
<proteinExistence type="inferred from homology"/>
<dbReference type="GO" id="GO:0000287">
    <property type="term" value="F:magnesium ion binding"/>
    <property type="evidence" value="ECO:0007669"/>
    <property type="project" value="UniProtKB-UniRule"/>
</dbReference>
<keyword evidence="7" id="KW-0460">Magnesium</keyword>
<feature type="binding site" evidence="7">
    <location>
        <begin position="330"/>
        <end position="334"/>
    </location>
    <ligand>
        <name>ATP</name>
        <dbReference type="ChEBI" id="CHEBI:30616"/>
    </ligand>
</feature>
<dbReference type="PATRIC" id="fig|1216932.3.peg.1899"/>
<evidence type="ECO:0000256" key="3">
    <source>
        <dbReference type="ARBA" id="ARBA00022679"/>
    </source>
</evidence>
<evidence type="ECO:0000256" key="4">
    <source>
        <dbReference type="ARBA" id="ARBA00022741"/>
    </source>
</evidence>
<feature type="binding site" evidence="7">
    <location>
        <position position="383"/>
    </location>
    <ligand>
        <name>Mg(2+)</name>
        <dbReference type="ChEBI" id="CHEBI:18420"/>
    </ligand>
</feature>
<accession>W6RXC0</accession>
<feature type="binding site" evidence="7">
    <location>
        <begin position="207"/>
        <end position="211"/>
    </location>
    <ligand>
        <name>ATP</name>
        <dbReference type="ChEBI" id="CHEBI:30616"/>
    </ligand>
</feature>
<dbReference type="PROSITE" id="PS01076">
    <property type="entry name" value="ACETATE_KINASE_2"/>
    <property type="match status" value="1"/>
</dbReference>
<dbReference type="GO" id="GO:0005524">
    <property type="term" value="F:ATP binding"/>
    <property type="evidence" value="ECO:0007669"/>
    <property type="project" value="UniProtKB-KW"/>
</dbReference>
<dbReference type="InterPro" id="IPR004372">
    <property type="entry name" value="Ac/propionate_kinase"/>
</dbReference>
<keyword evidence="6 7" id="KW-0067">ATP-binding</keyword>
<dbReference type="GO" id="GO:0008776">
    <property type="term" value="F:acetate kinase activity"/>
    <property type="evidence" value="ECO:0007669"/>
    <property type="project" value="UniProtKB-UniRule"/>
</dbReference>
<feature type="site" description="Transition state stabilizer" evidence="7">
    <location>
        <position position="240"/>
    </location>
</feature>
<dbReference type="InterPro" id="IPR000890">
    <property type="entry name" value="Aliphatic_acid_kin_short-chain"/>
</dbReference>
<dbReference type="NCBIfam" id="TIGR00016">
    <property type="entry name" value="ackA"/>
    <property type="match status" value="1"/>
</dbReference>
<evidence type="ECO:0000313" key="9">
    <source>
        <dbReference type="EMBL" id="CDM69058.1"/>
    </source>
</evidence>
<dbReference type="PANTHER" id="PTHR21060">
    <property type="entry name" value="ACETATE KINASE"/>
    <property type="match status" value="1"/>
</dbReference>
<dbReference type="PIRSF" id="PIRSF000722">
    <property type="entry name" value="Acetate_prop_kin"/>
    <property type="match status" value="1"/>
</dbReference>
<dbReference type="STRING" id="1216932.CM240_1900"/>
<comment type="subcellular location">
    <subcellularLocation>
        <location evidence="7">Cytoplasm</location>
    </subcellularLocation>
</comment>
<dbReference type="Proteomes" id="UP000019426">
    <property type="component" value="Chromosome M2/40_rep1"/>
</dbReference>
<feature type="binding site" evidence="7">
    <location>
        <position position="14"/>
    </location>
    <ligand>
        <name>ATP</name>
        <dbReference type="ChEBI" id="CHEBI:30616"/>
    </ligand>
</feature>
<dbReference type="GO" id="GO:0006085">
    <property type="term" value="P:acetyl-CoA biosynthetic process"/>
    <property type="evidence" value="ECO:0007669"/>
    <property type="project" value="UniProtKB-UniRule"/>
</dbReference>
<protein>
    <recommendedName>
        <fullName evidence="7">Acetate kinase</fullName>
        <ecNumber evidence="7">2.7.2.1</ecNumber>
    </recommendedName>
    <alternativeName>
        <fullName evidence="7">Acetokinase</fullName>
    </alternativeName>
</protein>
<keyword evidence="5 7" id="KW-0418">Kinase</keyword>
<evidence type="ECO:0000256" key="8">
    <source>
        <dbReference type="RuleBase" id="RU003835"/>
    </source>
</evidence>
<evidence type="ECO:0000256" key="5">
    <source>
        <dbReference type="ARBA" id="ARBA00022777"/>
    </source>
</evidence>
<comment type="pathway">
    <text evidence="7">Metabolic intermediate biosynthesis; acetyl-CoA biosynthesis; acetyl-CoA from acetate: step 1/2.</text>
</comment>
<dbReference type="PRINTS" id="PR00471">
    <property type="entry name" value="ACETATEKNASE"/>
</dbReference>
<dbReference type="GO" id="GO:0006083">
    <property type="term" value="P:acetate metabolic process"/>
    <property type="evidence" value="ECO:0007669"/>
    <property type="project" value="TreeGrafter"/>
</dbReference>
<evidence type="ECO:0000256" key="7">
    <source>
        <dbReference type="HAMAP-Rule" id="MF_00020"/>
    </source>
</evidence>
<dbReference type="RefSeq" id="WP_044038705.1">
    <property type="nucleotide sequence ID" value="NZ_HG917868.1"/>
</dbReference>
<feature type="binding site" evidence="7">
    <location>
        <begin position="282"/>
        <end position="284"/>
    </location>
    <ligand>
        <name>ATP</name>
        <dbReference type="ChEBI" id="CHEBI:30616"/>
    </ligand>
</feature>
<keyword evidence="10" id="KW-1185">Reference proteome</keyword>
<feature type="binding site" evidence="7">
    <location>
        <position position="7"/>
    </location>
    <ligand>
        <name>Mg(2+)</name>
        <dbReference type="ChEBI" id="CHEBI:18420"/>
    </ligand>
</feature>
<evidence type="ECO:0000256" key="1">
    <source>
        <dbReference type="ARBA" id="ARBA00008748"/>
    </source>
</evidence>
<dbReference type="SUPFAM" id="SSF53067">
    <property type="entry name" value="Actin-like ATPase domain"/>
    <property type="match status" value="2"/>
</dbReference>
<sequence length="397" mass="43911">MKVLVINCGSSSIKYQLFDMEGEKVLAKGLVERIGIEGSILTHKVNGSKYEIKEEIKDHKYGVKLVIDALTNKDYGVISSMDEISGVGHRVVHGGEKYSESVLIDENVIKSIEECIELAPLHNPANLIGINACMEIMPNTPMVAVFDTAFHANMPKENYIYPIPYEYYEKYGIRRYGFHGTSHKYISNKACEFLGEDIKNLKIITCHLGNGASVAAIQDGHSINTSMGFTPLEGLCMGTRSGDVDLSIFTYLMKKENLTYEDVDTIVNKKSGLLGIYGKSSDFRDVRADKVAGKEEAILAYKIFGNRIKGYIGNYAAQMNGVDLIIFSGGIGENDPSIREYVCESLSFLGLDFDKEANIEGGEIKVITKKDSKVKAMIVTTDEELMIARDTKTIIAK</sequence>
<dbReference type="Pfam" id="PF00871">
    <property type="entry name" value="Acetate_kinase"/>
    <property type="match status" value="1"/>
</dbReference>
<feature type="site" description="Transition state stabilizer" evidence="7">
    <location>
        <position position="179"/>
    </location>
</feature>
<dbReference type="GO" id="GO:0005737">
    <property type="term" value="C:cytoplasm"/>
    <property type="evidence" value="ECO:0007669"/>
    <property type="project" value="UniProtKB-SubCell"/>
</dbReference>
<dbReference type="Gene3D" id="3.30.420.40">
    <property type="match status" value="2"/>
</dbReference>
<dbReference type="EC" id="2.7.2.1" evidence="7"/>
<keyword evidence="3 7" id="KW-0808">Transferase</keyword>
<name>W6RXC0_9CLOT</name>